<dbReference type="EMBL" id="LXQA010676555">
    <property type="protein sequence ID" value="MCI65470.1"/>
    <property type="molecule type" value="Genomic_DNA"/>
</dbReference>
<protein>
    <submittedName>
        <fullName evidence="2">Obg-like ATPase</fullName>
    </submittedName>
</protein>
<comment type="caution">
    <text evidence="2">The sequence shown here is derived from an EMBL/GenBank/DDBJ whole genome shotgun (WGS) entry which is preliminary data.</text>
</comment>
<dbReference type="Proteomes" id="UP000265520">
    <property type="component" value="Unassembled WGS sequence"/>
</dbReference>
<evidence type="ECO:0000256" key="1">
    <source>
        <dbReference type="SAM" id="MobiDB-lite"/>
    </source>
</evidence>
<dbReference type="AlphaFoldDB" id="A0A392TZ16"/>
<accession>A0A392TZ16</accession>
<proteinExistence type="predicted"/>
<sequence>MPPKSAKSKEAPVERPILGRFSSHL</sequence>
<organism evidence="2 3">
    <name type="scientific">Trifolium medium</name>
    <dbReference type="NCBI Taxonomy" id="97028"/>
    <lineage>
        <taxon>Eukaryota</taxon>
        <taxon>Viridiplantae</taxon>
        <taxon>Streptophyta</taxon>
        <taxon>Embryophyta</taxon>
        <taxon>Tracheophyta</taxon>
        <taxon>Spermatophyta</taxon>
        <taxon>Magnoliopsida</taxon>
        <taxon>eudicotyledons</taxon>
        <taxon>Gunneridae</taxon>
        <taxon>Pentapetalae</taxon>
        <taxon>rosids</taxon>
        <taxon>fabids</taxon>
        <taxon>Fabales</taxon>
        <taxon>Fabaceae</taxon>
        <taxon>Papilionoideae</taxon>
        <taxon>50 kb inversion clade</taxon>
        <taxon>NPAAA clade</taxon>
        <taxon>Hologalegina</taxon>
        <taxon>IRL clade</taxon>
        <taxon>Trifolieae</taxon>
        <taxon>Trifolium</taxon>
    </lineage>
</organism>
<evidence type="ECO:0000313" key="3">
    <source>
        <dbReference type="Proteomes" id="UP000265520"/>
    </source>
</evidence>
<feature type="region of interest" description="Disordered" evidence="1">
    <location>
        <begin position="1"/>
        <end position="25"/>
    </location>
</feature>
<name>A0A392TZ16_9FABA</name>
<feature type="non-terminal residue" evidence="2">
    <location>
        <position position="25"/>
    </location>
</feature>
<evidence type="ECO:0000313" key="2">
    <source>
        <dbReference type="EMBL" id="MCI65470.1"/>
    </source>
</evidence>
<reference evidence="2 3" key="1">
    <citation type="journal article" date="2018" name="Front. Plant Sci.">
        <title>Red Clover (Trifolium pratense) and Zigzag Clover (T. medium) - A Picture of Genomic Similarities and Differences.</title>
        <authorList>
            <person name="Dluhosova J."/>
            <person name="Istvanek J."/>
            <person name="Nedelnik J."/>
            <person name="Repkova J."/>
        </authorList>
    </citation>
    <scope>NUCLEOTIDE SEQUENCE [LARGE SCALE GENOMIC DNA]</scope>
    <source>
        <strain evidence="3">cv. 10/8</strain>
        <tissue evidence="2">Leaf</tissue>
    </source>
</reference>
<keyword evidence="3" id="KW-1185">Reference proteome</keyword>